<keyword evidence="2" id="KW-1185">Reference proteome</keyword>
<dbReference type="OrthoDB" id="9771991at2"/>
<accession>A0A1W2AJG1</accession>
<proteinExistence type="predicted"/>
<dbReference type="STRING" id="1434700.SAMN06296427_104225"/>
<protein>
    <submittedName>
        <fullName evidence="1">Short chain amide porin</fullName>
    </submittedName>
</protein>
<evidence type="ECO:0000313" key="1">
    <source>
        <dbReference type="EMBL" id="SMC60835.1"/>
    </source>
</evidence>
<dbReference type="RefSeq" id="WP_084017134.1">
    <property type="nucleotide sequence ID" value="NZ_FWXS01000004.1"/>
</dbReference>
<gene>
    <name evidence="1" type="ORF">SAMN06296427_104225</name>
</gene>
<name>A0A1W2AJG1_9FLAO</name>
<dbReference type="Proteomes" id="UP000192393">
    <property type="component" value="Unassembled WGS sequence"/>
</dbReference>
<organism evidence="1 2">
    <name type="scientific">Moheibacter sediminis</name>
    <dbReference type="NCBI Taxonomy" id="1434700"/>
    <lineage>
        <taxon>Bacteria</taxon>
        <taxon>Pseudomonadati</taxon>
        <taxon>Bacteroidota</taxon>
        <taxon>Flavobacteriia</taxon>
        <taxon>Flavobacteriales</taxon>
        <taxon>Weeksellaceae</taxon>
        <taxon>Moheibacter</taxon>
    </lineage>
</organism>
<dbReference type="AlphaFoldDB" id="A0A1W2AJG1"/>
<reference evidence="1 2" key="1">
    <citation type="submission" date="2017-04" db="EMBL/GenBank/DDBJ databases">
        <authorList>
            <person name="Afonso C.L."/>
            <person name="Miller P.J."/>
            <person name="Scott M.A."/>
            <person name="Spackman E."/>
            <person name="Goraichik I."/>
            <person name="Dimitrov K.M."/>
            <person name="Suarez D.L."/>
            <person name="Swayne D.E."/>
        </authorList>
    </citation>
    <scope>NUCLEOTIDE SEQUENCE [LARGE SCALE GENOMIC DNA]</scope>
    <source>
        <strain evidence="1 2">CGMCC 1.12708</strain>
    </source>
</reference>
<dbReference type="EMBL" id="FWXS01000004">
    <property type="protein sequence ID" value="SMC60835.1"/>
    <property type="molecule type" value="Genomic_DNA"/>
</dbReference>
<sequence>MRNKLFYGLLFVFGLSYGQFADEYKGGMNIKFNDDGSKYLRFITWGQFWFQENEGNHPNDGISVRRARILMYSQINKRFLIVTHFGLNSLNDNNLSPTGKNGDTQLFLHDAWGEFNVIPELQIGAGLHYWNGISRYNSASTLNFLTLDNNRSSWSTLGLTDQFARHIGVYAKGKIGKFEYRTSINDVLTNSLDGDANTVLQEGQELYLGKALLNEGKYAYAGYFEYQFLDSEANLLPFKVGTYMGTKKVFNVGAGFFFHPEGIAKMNGGILESGDVSHISADVFYDSPIGANGGSVTAYAMYQNSKMGDDYLNGRIYGNGSQIYAQAGYLVPKGGEENKFKNRFQPYAAYSHRDFKGLIEPAKELRLGTNWYIDGQNAKLTIEYQKALDLPKGQDDQLTIQAMIYL</sequence>
<evidence type="ECO:0000313" key="2">
    <source>
        <dbReference type="Proteomes" id="UP000192393"/>
    </source>
</evidence>